<dbReference type="Gene3D" id="2.115.10.20">
    <property type="entry name" value="Glycosyl hydrolase domain, family 43"/>
    <property type="match status" value="1"/>
</dbReference>
<evidence type="ECO:0000313" key="8">
    <source>
        <dbReference type="Proteomes" id="UP000315460"/>
    </source>
</evidence>
<name>A0ABY1MY64_9ACTN</name>
<dbReference type="RefSeq" id="WP_154828846.1">
    <property type="nucleotide sequence ID" value="NZ_BAAAQH010000005.1"/>
</dbReference>
<reference evidence="7 8" key="1">
    <citation type="submission" date="2017-05" db="EMBL/GenBank/DDBJ databases">
        <authorList>
            <person name="Varghese N."/>
            <person name="Submissions S."/>
        </authorList>
    </citation>
    <scope>NUCLEOTIDE SEQUENCE [LARGE SCALE GENOMIC DNA]</scope>
    <source>
        <strain evidence="7 8">DSM 45139</strain>
    </source>
</reference>
<sequence>MKPAAAARALVSAALVVVVPLASATTAATAAANPVISSVAPDPSVQRGADGAFHVHATSDDWGDGAGSRLIPHFRSFDLVEWEYVGDAFAARPAWAPPGSFLWAPDVHLTATGAVMYYTTGGAAPCIGRATAPSVDGPWTHDPAPIVCHGAPEPYQDLDPMDPEVVVTDAGPVMLMGNFEGIHAVPMNATGTALDGDPVLVAGTGVEAPAVVTREGRTHLFTSAGLCCDGEASQYRVLGGRADGLFGPYEDRTGRPLVQGPGEPLPGDVILRGDDDWVGPGHVDVATDDAGGDWMLYHAAPRGNAVLPGGVQRRYLMLDRLDWVGGWPVVGDGTPSEARPADPVVALPVRLTAVGEASLRPGDDGTAADDDDEVIDLSVRVASTGTAYSGEVRATITGPDKRRLALPIVTGTGELPAVPVSVGAGASVDRPLTLRPAAPLAPGRHELVISIGAADGGAAQELAVFGLEVAPDGTLSLGSGALGSAPIGSSGS</sequence>
<dbReference type="InterPro" id="IPR006710">
    <property type="entry name" value="Glyco_hydro_43"/>
</dbReference>
<comment type="pathway">
    <text evidence="1">Glycan metabolism; L-arabinan degradation.</text>
</comment>
<accession>A0ABY1MY64</accession>
<dbReference type="Pfam" id="PF04616">
    <property type="entry name" value="Glyco_hydro_43"/>
    <property type="match status" value="1"/>
</dbReference>
<evidence type="ECO:0000256" key="1">
    <source>
        <dbReference type="ARBA" id="ARBA00004834"/>
    </source>
</evidence>
<proteinExistence type="inferred from homology"/>
<dbReference type="Proteomes" id="UP000315460">
    <property type="component" value="Unassembled WGS sequence"/>
</dbReference>
<keyword evidence="3 5" id="KW-0378">Hydrolase</keyword>
<dbReference type="InterPro" id="IPR023296">
    <property type="entry name" value="Glyco_hydro_beta-prop_sf"/>
</dbReference>
<feature type="chain" id="PRO_5045699366" evidence="6">
    <location>
        <begin position="31"/>
        <end position="492"/>
    </location>
</feature>
<feature type="signal peptide" evidence="6">
    <location>
        <begin position="1"/>
        <end position="30"/>
    </location>
</feature>
<dbReference type="InterPro" id="IPR050727">
    <property type="entry name" value="GH43_arabinanases"/>
</dbReference>
<dbReference type="SUPFAM" id="SSF75005">
    <property type="entry name" value="Arabinanase/levansucrase/invertase"/>
    <property type="match status" value="1"/>
</dbReference>
<evidence type="ECO:0000256" key="3">
    <source>
        <dbReference type="ARBA" id="ARBA00022801"/>
    </source>
</evidence>
<gene>
    <name evidence="7" type="ORF">SAMN06265174_10250</name>
</gene>
<evidence type="ECO:0000256" key="2">
    <source>
        <dbReference type="ARBA" id="ARBA00009865"/>
    </source>
</evidence>
<evidence type="ECO:0000313" key="7">
    <source>
        <dbReference type="EMBL" id="SMO51335.1"/>
    </source>
</evidence>
<protein>
    <submittedName>
        <fullName evidence="7">Arabinan endo-1,5-alpha-L-arabinosidase</fullName>
    </submittedName>
</protein>
<dbReference type="EMBL" id="FXTG01000002">
    <property type="protein sequence ID" value="SMO51335.1"/>
    <property type="molecule type" value="Genomic_DNA"/>
</dbReference>
<dbReference type="CDD" id="cd18616">
    <property type="entry name" value="GH43_ABN-like"/>
    <property type="match status" value="1"/>
</dbReference>
<keyword evidence="4 5" id="KW-0326">Glycosidase</keyword>
<evidence type="ECO:0000256" key="4">
    <source>
        <dbReference type="ARBA" id="ARBA00023295"/>
    </source>
</evidence>
<keyword evidence="6" id="KW-0732">Signal</keyword>
<dbReference type="PANTHER" id="PTHR43301">
    <property type="entry name" value="ARABINAN ENDO-1,5-ALPHA-L-ARABINOSIDASE"/>
    <property type="match status" value="1"/>
</dbReference>
<comment type="caution">
    <text evidence="7">The sequence shown here is derived from an EMBL/GenBank/DDBJ whole genome shotgun (WGS) entry which is preliminary data.</text>
</comment>
<dbReference type="PANTHER" id="PTHR43301:SF3">
    <property type="entry name" value="ARABINAN ENDO-1,5-ALPHA-L-ARABINOSIDASE A-RELATED"/>
    <property type="match status" value="1"/>
</dbReference>
<keyword evidence="8" id="KW-1185">Reference proteome</keyword>
<evidence type="ECO:0000256" key="6">
    <source>
        <dbReference type="SAM" id="SignalP"/>
    </source>
</evidence>
<evidence type="ECO:0000256" key="5">
    <source>
        <dbReference type="RuleBase" id="RU361187"/>
    </source>
</evidence>
<comment type="similarity">
    <text evidence="2 5">Belongs to the glycosyl hydrolase 43 family.</text>
</comment>
<organism evidence="7 8">
    <name type="scientific">Dietzia kunjamensis subsp. schimae</name>
    <dbReference type="NCBI Taxonomy" id="498198"/>
    <lineage>
        <taxon>Bacteria</taxon>
        <taxon>Bacillati</taxon>
        <taxon>Actinomycetota</taxon>
        <taxon>Actinomycetes</taxon>
        <taxon>Mycobacteriales</taxon>
        <taxon>Dietziaceae</taxon>
        <taxon>Dietzia</taxon>
    </lineage>
</organism>